<gene>
    <name evidence="3" type="ORF">QOZ94_002584</name>
</gene>
<reference evidence="3 4" key="1">
    <citation type="submission" date="2023-07" db="EMBL/GenBank/DDBJ databases">
        <title>Genomic Encyclopedia of Type Strains, Phase IV (KMG-IV): sequencing the most valuable type-strain genomes for metagenomic binning, comparative biology and taxonomic classification.</title>
        <authorList>
            <person name="Goeker M."/>
        </authorList>
    </citation>
    <scope>NUCLEOTIDE SEQUENCE [LARGE SCALE GENOMIC DNA]</scope>
    <source>
        <strain evidence="3 4">DSM 3770</strain>
    </source>
</reference>
<name>A0ABU0LF82_XANAG</name>
<dbReference type="Proteomes" id="UP001241747">
    <property type="component" value="Unassembled WGS sequence"/>
</dbReference>
<proteinExistence type="predicted"/>
<protein>
    <recommendedName>
        <fullName evidence="2">Tlde1 domain-containing protein</fullName>
    </recommendedName>
</protein>
<organism evidence="3 4">
    <name type="scientific">Xanthobacter agilis</name>
    <dbReference type="NCBI Taxonomy" id="47492"/>
    <lineage>
        <taxon>Bacteria</taxon>
        <taxon>Pseudomonadati</taxon>
        <taxon>Pseudomonadota</taxon>
        <taxon>Alphaproteobacteria</taxon>
        <taxon>Hyphomicrobiales</taxon>
        <taxon>Xanthobacteraceae</taxon>
        <taxon>Xanthobacter</taxon>
    </lineage>
</organism>
<accession>A0ABU0LF82</accession>
<keyword evidence="4" id="KW-1185">Reference proteome</keyword>
<feature type="compositionally biased region" description="Pro residues" evidence="1">
    <location>
        <begin position="174"/>
        <end position="190"/>
    </location>
</feature>
<dbReference type="Pfam" id="PF10908">
    <property type="entry name" value="Tlde1_dom"/>
    <property type="match status" value="1"/>
</dbReference>
<evidence type="ECO:0000313" key="4">
    <source>
        <dbReference type="Proteomes" id="UP001241747"/>
    </source>
</evidence>
<dbReference type="InterPro" id="IPR021225">
    <property type="entry name" value="Tlde1_dom"/>
</dbReference>
<dbReference type="EMBL" id="JAUSVY010000005">
    <property type="protein sequence ID" value="MDQ0505784.1"/>
    <property type="molecule type" value="Genomic_DNA"/>
</dbReference>
<feature type="region of interest" description="Disordered" evidence="1">
    <location>
        <begin position="170"/>
        <end position="201"/>
    </location>
</feature>
<sequence>MDDAAPQRRWRTSHVVAAGLLGLSVVAAGVVAATTGFARIDPEPRIDGAAIQSMIRSGPRSFTLASAADPLSRTDGLPASGTLAINSYWILGPELAAPPTTFVLVRLSDSPDPERDARIAAIIVESVPVPSRNPLMAGRIPEVEPRAVPLPLGNPLLRGRRQLASLTPMDVPEVAPPPANRPTEPPPAPKTPDSAAQDIPLPTPGSGFALYDIEGRALYMPNGEKLEAHSGYGEAMDDIRQVALKMRGPTPPNVYTLRTREALFHGVETLRLTPMGSNKMYGRDGFLIHPFMMGPRGDSNGCVSVKEHDKVLAAYRRGELKKLVVVSRLPNSQKPAPSLLSWLLPKQQPETPAP</sequence>
<dbReference type="RefSeq" id="WP_237345427.1">
    <property type="nucleotide sequence ID" value="NZ_JABWGX010000010.1"/>
</dbReference>
<evidence type="ECO:0000313" key="3">
    <source>
        <dbReference type="EMBL" id="MDQ0505784.1"/>
    </source>
</evidence>
<evidence type="ECO:0000259" key="2">
    <source>
        <dbReference type="Pfam" id="PF10908"/>
    </source>
</evidence>
<evidence type="ECO:0000256" key="1">
    <source>
        <dbReference type="SAM" id="MobiDB-lite"/>
    </source>
</evidence>
<comment type="caution">
    <text evidence="3">The sequence shown here is derived from an EMBL/GenBank/DDBJ whole genome shotgun (WGS) entry which is preliminary data.</text>
</comment>
<feature type="region of interest" description="Disordered" evidence="1">
    <location>
        <begin position="333"/>
        <end position="354"/>
    </location>
</feature>
<feature type="domain" description="Tlde1" evidence="2">
    <location>
        <begin position="225"/>
        <end position="328"/>
    </location>
</feature>